<comment type="caution">
    <text evidence="3">The sequence shown here is derived from an EMBL/GenBank/DDBJ whole genome shotgun (WGS) entry which is preliminary data.</text>
</comment>
<keyword evidence="2" id="KW-0472">Membrane</keyword>
<gene>
    <name evidence="3" type="ORF">WMO26_05005</name>
</gene>
<evidence type="ECO:0000256" key="1">
    <source>
        <dbReference type="SAM" id="MobiDB-lite"/>
    </source>
</evidence>
<keyword evidence="2" id="KW-1133">Transmembrane helix</keyword>
<sequence>MPRPIQDPQTPDDGQEFQPENLSRGKQVARWFHDYWYFYGPKIIGVVVVLAIVISLVVYFVTQEKPDYYVSFVTAKGLTGDQLTTLQSAMTAYADDINGDGKVVVQIDDYALESENPSLQQASVARFSATHMMVESFLFAYEDSQLTKVLESDPPEPVSTVFDEIDGITPYNPQEGSYRWQIKGSEFGNLLGDIGLPDDLCFMIRKLPEDTKEHGQEMYRTSMELFERVRSNTPTEAGINQLAQNPEVRERLESMFGLNGAES</sequence>
<evidence type="ECO:0008006" key="5">
    <source>
        <dbReference type="Google" id="ProtNLM"/>
    </source>
</evidence>
<name>A0ABV1DYN7_9FIRM</name>
<protein>
    <recommendedName>
        <fullName evidence="5">Polysaccharide chain length determinant N-terminal domain-containing protein</fullName>
    </recommendedName>
</protein>
<dbReference type="Proteomes" id="UP001489509">
    <property type="component" value="Unassembled WGS sequence"/>
</dbReference>
<proteinExistence type="predicted"/>
<keyword evidence="2" id="KW-0812">Transmembrane</keyword>
<dbReference type="EMBL" id="JBBMFD010000005">
    <property type="protein sequence ID" value="MEQ2440181.1"/>
    <property type="molecule type" value="Genomic_DNA"/>
</dbReference>
<evidence type="ECO:0000256" key="2">
    <source>
        <dbReference type="SAM" id="Phobius"/>
    </source>
</evidence>
<evidence type="ECO:0000313" key="4">
    <source>
        <dbReference type="Proteomes" id="UP001489509"/>
    </source>
</evidence>
<feature type="region of interest" description="Disordered" evidence="1">
    <location>
        <begin position="1"/>
        <end position="22"/>
    </location>
</feature>
<reference evidence="3 4" key="1">
    <citation type="submission" date="2024-03" db="EMBL/GenBank/DDBJ databases">
        <title>Human intestinal bacterial collection.</title>
        <authorList>
            <person name="Pauvert C."/>
            <person name="Hitch T.C.A."/>
            <person name="Clavel T."/>
        </authorList>
    </citation>
    <scope>NUCLEOTIDE SEQUENCE [LARGE SCALE GENOMIC DNA]</scope>
    <source>
        <strain evidence="3 4">CLA-JM-H44</strain>
    </source>
</reference>
<organism evidence="3 4">
    <name type="scientific">Solibaculum intestinale</name>
    <dbReference type="NCBI Taxonomy" id="3133165"/>
    <lineage>
        <taxon>Bacteria</taxon>
        <taxon>Bacillati</taxon>
        <taxon>Bacillota</taxon>
        <taxon>Clostridia</taxon>
        <taxon>Eubacteriales</taxon>
        <taxon>Oscillospiraceae</taxon>
        <taxon>Solibaculum</taxon>
    </lineage>
</organism>
<accession>A0ABV1DYN7</accession>
<feature type="transmembrane region" description="Helical" evidence="2">
    <location>
        <begin position="43"/>
        <end position="62"/>
    </location>
</feature>
<evidence type="ECO:0000313" key="3">
    <source>
        <dbReference type="EMBL" id="MEQ2440181.1"/>
    </source>
</evidence>
<keyword evidence="4" id="KW-1185">Reference proteome</keyword>
<dbReference type="RefSeq" id="WP_349218587.1">
    <property type="nucleotide sequence ID" value="NZ_JBBMFD010000005.1"/>
</dbReference>